<evidence type="ECO:0000313" key="4">
    <source>
        <dbReference type="Proteomes" id="UP000235836"/>
    </source>
</evidence>
<feature type="transmembrane region" description="Helical" evidence="1">
    <location>
        <begin position="38"/>
        <end position="58"/>
    </location>
</feature>
<evidence type="ECO:0000259" key="2">
    <source>
        <dbReference type="Pfam" id="PF01478"/>
    </source>
</evidence>
<keyword evidence="1" id="KW-1133">Transmembrane helix</keyword>
<evidence type="ECO:0000313" key="3">
    <source>
        <dbReference type="EMBL" id="PMC64696.1"/>
    </source>
</evidence>
<feature type="domain" description="Prepilin type IV endopeptidase peptidase" evidence="2">
    <location>
        <begin position="19"/>
        <end position="125"/>
    </location>
</feature>
<protein>
    <submittedName>
        <fullName evidence="3">Prepilin peptidase</fullName>
    </submittedName>
</protein>
<feature type="transmembrane region" description="Helical" evidence="1">
    <location>
        <begin position="138"/>
        <end position="156"/>
    </location>
</feature>
<gene>
    <name evidence="3" type="ORF">CJ203_05220</name>
</gene>
<keyword evidence="1" id="KW-0472">Membrane</keyword>
<dbReference type="AlphaFoldDB" id="A0A2N6T5U7"/>
<evidence type="ECO:0000256" key="1">
    <source>
        <dbReference type="SAM" id="Phobius"/>
    </source>
</evidence>
<accession>A0A2N6T5U7</accession>
<keyword evidence="1" id="KW-0812">Transmembrane</keyword>
<reference evidence="3 4" key="1">
    <citation type="submission" date="2017-09" db="EMBL/GenBank/DDBJ databases">
        <title>Bacterial strain isolated from the female urinary microbiota.</title>
        <authorList>
            <person name="Thomas-White K."/>
            <person name="Kumar N."/>
            <person name="Forster S."/>
            <person name="Putonti C."/>
            <person name="Lawley T."/>
            <person name="Wolfe A.J."/>
        </authorList>
    </citation>
    <scope>NUCLEOTIDE SEQUENCE [LARGE SCALE GENOMIC DNA]</scope>
    <source>
        <strain evidence="3 4">UMB0792</strain>
    </source>
</reference>
<dbReference type="GO" id="GO:0004190">
    <property type="term" value="F:aspartic-type endopeptidase activity"/>
    <property type="evidence" value="ECO:0007669"/>
    <property type="project" value="InterPro"/>
</dbReference>
<dbReference type="Pfam" id="PF01478">
    <property type="entry name" value="Peptidase_A24"/>
    <property type="match status" value="1"/>
</dbReference>
<dbReference type="RefSeq" id="WP_102723803.1">
    <property type="nucleotide sequence ID" value="NZ_PNHG01000005.1"/>
</dbReference>
<dbReference type="EMBL" id="PNHG01000005">
    <property type="protein sequence ID" value="PMC64696.1"/>
    <property type="molecule type" value="Genomic_DNA"/>
</dbReference>
<feature type="transmembrane region" description="Helical" evidence="1">
    <location>
        <begin position="101"/>
        <end position="132"/>
    </location>
</feature>
<sequence length="157" mass="16054">MFGGLIAHTYLVALAVATLVALVWTVALVVWDVREQRLPNALTLSAAAVAVTVCFFYPTGWWGLLWPGMYVAVALAAPNTNPGIRTHAGIGGGDIKLAVSLGVAAALAGGVMGVLGAMLLSSAITVFVLLMARQSGMAHGPSMLIAAWLVVIACALA</sequence>
<comment type="caution">
    <text evidence="3">The sequence shown here is derived from an EMBL/GenBank/DDBJ whole genome shotgun (WGS) entry which is preliminary data.</text>
</comment>
<name>A0A2N6T5U7_9CORY</name>
<dbReference type="InterPro" id="IPR000045">
    <property type="entry name" value="Prepilin_IV_endopep_pep"/>
</dbReference>
<feature type="transmembrane region" description="Helical" evidence="1">
    <location>
        <begin position="6"/>
        <end position="31"/>
    </location>
</feature>
<proteinExistence type="predicted"/>
<organism evidence="3 4">
    <name type="scientific">Corynebacterium tuscaniense</name>
    <dbReference type="NCBI Taxonomy" id="302449"/>
    <lineage>
        <taxon>Bacteria</taxon>
        <taxon>Bacillati</taxon>
        <taxon>Actinomycetota</taxon>
        <taxon>Actinomycetes</taxon>
        <taxon>Mycobacteriales</taxon>
        <taxon>Corynebacteriaceae</taxon>
        <taxon>Corynebacterium</taxon>
    </lineage>
</organism>
<keyword evidence="4" id="KW-1185">Reference proteome</keyword>
<dbReference type="GO" id="GO:0016020">
    <property type="term" value="C:membrane"/>
    <property type="evidence" value="ECO:0007669"/>
    <property type="project" value="InterPro"/>
</dbReference>
<dbReference type="Proteomes" id="UP000235836">
    <property type="component" value="Unassembled WGS sequence"/>
</dbReference>
<dbReference type="Gene3D" id="1.20.120.1220">
    <property type="match status" value="1"/>
</dbReference>